<evidence type="ECO:0000313" key="3">
    <source>
        <dbReference type="EMBL" id="MCJ8150315.1"/>
    </source>
</evidence>
<dbReference type="Proteomes" id="UP001201844">
    <property type="component" value="Unassembled WGS sequence"/>
</dbReference>
<evidence type="ECO:0000313" key="4">
    <source>
        <dbReference type="Proteomes" id="UP001201844"/>
    </source>
</evidence>
<organism evidence="3 4">
    <name type="scientific">Shinella sedimenti</name>
    <dbReference type="NCBI Taxonomy" id="2919913"/>
    <lineage>
        <taxon>Bacteria</taxon>
        <taxon>Pseudomonadati</taxon>
        <taxon>Pseudomonadota</taxon>
        <taxon>Alphaproteobacteria</taxon>
        <taxon>Hyphomicrobiales</taxon>
        <taxon>Rhizobiaceae</taxon>
        <taxon>Shinella</taxon>
    </lineage>
</organism>
<evidence type="ECO:0000256" key="2">
    <source>
        <dbReference type="SAM" id="MobiDB-lite"/>
    </source>
</evidence>
<feature type="compositionally biased region" description="Basic residues" evidence="2">
    <location>
        <begin position="92"/>
        <end position="107"/>
    </location>
</feature>
<protein>
    <submittedName>
        <fullName evidence="3">Uncharacterized protein</fullName>
    </submittedName>
</protein>
<keyword evidence="4" id="KW-1185">Reference proteome</keyword>
<sequence length="165" mass="17700">MASPWKLLARLVSPRRQPAQDEATDEGASPAVSPVVGSTDKPGAVDELDGPSAAHGPLEETGSDQATGGTLEKDNADVPTDNTASLDDAAPKIKKTAKAVSRRRSGRPKAVETSAAVVQTDPVARTISEDMSGLNDEIRFLREQLANKLRLQNTQLRKMLDRFER</sequence>
<comment type="caution">
    <text evidence="3">The sequence shown here is derived from an EMBL/GenBank/DDBJ whole genome shotgun (WGS) entry which is preliminary data.</text>
</comment>
<gene>
    <name evidence="3" type="ORF">MKI86_14285</name>
</gene>
<keyword evidence="1" id="KW-0175">Coiled coil</keyword>
<feature type="region of interest" description="Disordered" evidence="2">
    <location>
        <begin position="1"/>
        <end position="116"/>
    </location>
</feature>
<dbReference type="EMBL" id="JAKVIN010000005">
    <property type="protein sequence ID" value="MCJ8150315.1"/>
    <property type="molecule type" value="Genomic_DNA"/>
</dbReference>
<evidence type="ECO:0000256" key="1">
    <source>
        <dbReference type="SAM" id="Coils"/>
    </source>
</evidence>
<accession>A0ABT0CP07</accession>
<feature type="coiled-coil region" evidence="1">
    <location>
        <begin position="124"/>
        <end position="162"/>
    </location>
</feature>
<dbReference type="RefSeq" id="WP_241601568.1">
    <property type="nucleotide sequence ID" value="NZ_JAKVIN010000005.1"/>
</dbReference>
<proteinExistence type="predicted"/>
<reference evidence="3 4" key="1">
    <citation type="submission" date="2022-02" db="EMBL/GenBank/DDBJ databases">
        <title>Shinella B3.7 sp. nov., isolated from Sediment (Zhairuo Island).</title>
        <authorList>
            <person name="Chen G."/>
        </authorList>
    </citation>
    <scope>NUCLEOTIDE SEQUENCE [LARGE SCALE GENOMIC DNA]</scope>
    <source>
        <strain evidence="3 4">B3.7</strain>
        <plasmid evidence="3">unnamed</plasmid>
    </source>
</reference>
<name>A0ABT0CP07_9HYPH</name>
<keyword evidence="3" id="KW-0614">Plasmid</keyword>
<geneLocation type="plasmid" evidence="3">
    <name>unnamed</name>
</geneLocation>